<feature type="compositionally biased region" description="Polar residues" evidence="2">
    <location>
        <begin position="455"/>
        <end position="467"/>
    </location>
</feature>
<feature type="compositionally biased region" description="Low complexity" evidence="2">
    <location>
        <begin position="1"/>
        <end position="14"/>
    </location>
</feature>
<feature type="region of interest" description="Disordered" evidence="2">
    <location>
        <begin position="388"/>
        <end position="426"/>
    </location>
</feature>
<feature type="region of interest" description="Disordered" evidence="2">
    <location>
        <begin position="575"/>
        <end position="616"/>
    </location>
</feature>
<dbReference type="Gene3D" id="1.10.8.270">
    <property type="entry name" value="putative rabgap domain of human tbc1 domain family member 14 like domains"/>
    <property type="match status" value="1"/>
</dbReference>
<dbReference type="PROSITE" id="PS50086">
    <property type="entry name" value="TBC_RABGAP"/>
    <property type="match status" value="1"/>
</dbReference>
<reference evidence="4 5" key="1">
    <citation type="journal article" date="2012" name="New Phytol.">
        <title>Insight into trade-off between wood decay and parasitism from the genome of a fungal forest pathogen.</title>
        <authorList>
            <person name="Olson A."/>
            <person name="Aerts A."/>
            <person name="Asiegbu F."/>
            <person name="Belbahri L."/>
            <person name="Bouzid O."/>
            <person name="Broberg A."/>
            <person name="Canback B."/>
            <person name="Coutinho P.M."/>
            <person name="Cullen D."/>
            <person name="Dalman K."/>
            <person name="Deflorio G."/>
            <person name="van Diepen L.T."/>
            <person name="Dunand C."/>
            <person name="Duplessis S."/>
            <person name="Durling M."/>
            <person name="Gonthier P."/>
            <person name="Grimwood J."/>
            <person name="Fossdal C.G."/>
            <person name="Hansson D."/>
            <person name="Henrissat B."/>
            <person name="Hietala A."/>
            <person name="Himmelstrand K."/>
            <person name="Hoffmeister D."/>
            <person name="Hogberg N."/>
            <person name="James T.Y."/>
            <person name="Karlsson M."/>
            <person name="Kohler A."/>
            <person name="Kues U."/>
            <person name="Lee Y.H."/>
            <person name="Lin Y.C."/>
            <person name="Lind M."/>
            <person name="Lindquist E."/>
            <person name="Lombard V."/>
            <person name="Lucas S."/>
            <person name="Lunden K."/>
            <person name="Morin E."/>
            <person name="Murat C."/>
            <person name="Park J."/>
            <person name="Raffaello T."/>
            <person name="Rouze P."/>
            <person name="Salamov A."/>
            <person name="Schmutz J."/>
            <person name="Solheim H."/>
            <person name="Stahlberg J."/>
            <person name="Velez H."/>
            <person name="de Vries R.P."/>
            <person name="Wiebenga A."/>
            <person name="Woodward S."/>
            <person name="Yakovlev I."/>
            <person name="Garbelotto M."/>
            <person name="Martin F."/>
            <person name="Grigoriev I.V."/>
            <person name="Stenlid J."/>
        </authorList>
    </citation>
    <scope>NUCLEOTIDE SEQUENCE [LARGE SCALE GENOMIC DNA]</scope>
    <source>
        <strain evidence="4 5">TC 32-1</strain>
    </source>
</reference>
<dbReference type="SUPFAM" id="SSF47923">
    <property type="entry name" value="Ypt/Rab-GAP domain of gyp1p"/>
    <property type="match status" value="2"/>
</dbReference>
<dbReference type="GO" id="GO:0005096">
    <property type="term" value="F:GTPase activator activity"/>
    <property type="evidence" value="ECO:0007669"/>
    <property type="project" value="TreeGrafter"/>
</dbReference>
<sequence>MTTPTASPAPASTPVHLHPLSTEEPPPKSRRTRTSGQRQGDAPASPESATNTRSPNYFALKAQLEAGTRDGRGNWDGSVRGYGKASSRSAAHEPMLADFSAGEAERGEGRPALQDRRRQAPPLFVVGSSRDAYVESELNLGEVDNHDLSPEATAQILATRWHDYSDEAIQSSISGFSISSSPAYASAHPYHSALRVLSSAYQNLTRVRRRLEEERKLLREKEDARRQRADELMKELQPSEQDVARRVLQSLFTDDDEGEHRIQRKQSHMSLTETLSEAILDEVTLMRPEDPDETITPMNSKITVTPPAEDGSLPINGLDAVDGRSITSPADPVLPDDSSSYSVGTTSVNAPSFETVGSSRSDKSSIGDWMGSWWSRPRTKSGRVTLTAPEENVEQQGTADLAVPSPAESEASSLPDVTAAAAKPARRKNKSVFGTLGFSILNPTLTSSTKKRRNLSVSDASSFQASPSLDRAPPLVLNSPVQAAFTAPAPVAPALTTELQTSVVNSPAPSTVSPYSPGERPPQGSSLRAIVQATRVMTSDPSSVLADQGIETSPFIASLALRLVREAREEGLEIREVPKERKEKKQDRDAAGEHGKPTATLSKSSESDVTSSLNRALAAEETTARKATKARMPSFTSPMLGSPLFGSFLTQQQRKPVSGLDAAQKLPPGPQDSPLQGGAPAAVPAQAVTRTAASVPLESIIPHTAKPPTEYLSRTYTPLTARDFRASIPLPHSASRFSVYHGDTDQEPLTDRFGFMYDVSQYDVLLLVRAKECGNAAPACLTGVKIADRTEDNDWSDDEVEVEVAMEVVKEACDCDGELAVAESRGRHLSLRSVPTTDSSGASLASRGVSPSSSRAGRPRSSTVTSSATAAASSAGQSQARARSSILAFDADAPRHVCANVIRRLLEDLTRVHDQRQAAQRKEWDAFVRLRRRARAAPVAKASTSASVSAAAVAGGAAAILGLGTAVAEDELSHSEGLIGFAQLGLSANKDERRELGRLVQSGIPLVYRAKVWLECSGGLEMREPGLFRDLLAEVGADEGVLREIEKDVGRTMPLNVFFGGDGAGVDKLRRVLTAYSRRNPAVGYCQGMNLVASTLLLVHADEEEAFWVLTAIIERILPDEFFSPSLLPSRACPMVLLDYVKEYTPKLYAHLNQLGIDLPAICFSWFLSLFTDCLPVETLFRVWDVFLVDGLDVLFRVALCILRGNEQELLRCESIPAVYVALESLPTRMWEPDKLLQLEADLRFTVVHADIIKRHNRHVAGLQQVIN</sequence>
<dbReference type="PANTHER" id="PTHR47219:SF20">
    <property type="entry name" value="TBC1 DOMAIN FAMILY MEMBER 2B"/>
    <property type="match status" value="1"/>
</dbReference>
<feature type="compositionally biased region" description="Basic and acidic residues" evidence="2">
    <location>
        <begin position="103"/>
        <end position="115"/>
    </location>
</feature>
<protein>
    <recommendedName>
        <fullName evidence="3">Rab-GAP TBC domain-containing protein</fullName>
    </recommendedName>
</protein>
<dbReference type="InterPro" id="IPR035969">
    <property type="entry name" value="Rab-GAP_TBC_sf"/>
</dbReference>
<keyword evidence="1" id="KW-0175">Coiled coil</keyword>
<feature type="region of interest" description="Disordered" evidence="2">
    <location>
        <begin position="1"/>
        <end position="115"/>
    </location>
</feature>
<feature type="region of interest" description="Disordered" evidence="2">
    <location>
        <begin position="448"/>
        <end position="473"/>
    </location>
</feature>
<dbReference type="PANTHER" id="PTHR47219">
    <property type="entry name" value="RAB GTPASE-ACTIVATING PROTEIN 1-LIKE"/>
    <property type="match status" value="1"/>
</dbReference>
<evidence type="ECO:0000256" key="1">
    <source>
        <dbReference type="SAM" id="Coils"/>
    </source>
</evidence>
<feature type="compositionally biased region" description="Low complexity" evidence="2">
    <location>
        <begin position="676"/>
        <end position="685"/>
    </location>
</feature>
<feature type="region of interest" description="Disordered" evidence="2">
    <location>
        <begin position="502"/>
        <end position="525"/>
    </location>
</feature>
<dbReference type="GO" id="GO:0031267">
    <property type="term" value="F:small GTPase binding"/>
    <property type="evidence" value="ECO:0007669"/>
    <property type="project" value="TreeGrafter"/>
</dbReference>
<feature type="compositionally biased region" description="Low complexity" evidence="2">
    <location>
        <begin position="404"/>
        <end position="423"/>
    </location>
</feature>
<feature type="region of interest" description="Disordered" evidence="2">
    <location>
        <begin position="292"/>
        <end position="312"/>
    </location>
</feature>
<feature type="compositionally biased region" description="Polar residues" evidence="2">
    <location>
        <begin position="833"/>
        <end position="842"/>
    </location>
</feature>
<dbReference type="InterPro" id="IPR000195">
    <property type="entry name" value="Rab-GAP-TBC_dom"/>
</dbReference>
<dbReference type="SMART" id="SM00164">
    <property type="entry name" value="TBC"/>
    <property type="match status" value="1"/>
</dbReference>
<dbReference type="FunFam" id="1.10.8.270:FF:000026">
    <property type="entry name" value="TBC (Tre-2/Bub2/Cdc16) domain family"/>
    <property type="match status" value="1"/>
</dbReference>
<accession>W4KA55</accession>
<feature type="compositionally biased region" description="Polar residues" evidence="2">
    <location>
        <begin position="599"/>
        <end position="614"/>
    </location>
</feature>
<dbReference type="EMBL" id="KI925457">
    <property type="protein sequence ID" value="ETW82629.1"/>
    <property type="molecule type" value="Genomic_DNA"/>
</dbReference>
<evidence type="ECO:0000256" key="2">
    <source>
        <dbReference type="SAM" id="MobiDB-lite"/>
    </source>
</evidence>
<feature type="region of interest" description="Disordered" evidence="2">
    <location>
        <begin position="652"/>
        <end position="685"/>
    </location>
</feature>
<dbReference type="Pfam" id="PF00566">
    <property type="entry name" value="RabGAP-TBC"/>
    <property type="match status" value="1"/>
</dbReference>
<dbReference type="STRING" id="747525.W4KA55"/>
<dbReference type="Gene3D" id="1.10.472.80">
    <property type="entry name" value="Ypt/Rab-GAP domain of gyp1p, domain 3"/>
    <property type="match status" value="1"/>
</dbReference>
<feature type="domain" description="Rab-GAP TBC" evidence="3">
    <location>
        <begin position="1003"/>
        <end position="1191"/>
    </location>
</feature>
<feature type="compositionally biased region" description="Polar residues" evidence="2">
    <location>
        <begin position="502"/>
        <end position="514"/>
    </location>
</feature>
<feature type="region of interest" description="Disordered" evidence="2">
    <location>
        <begin position="826"/>
        <end position="876"/>
    </location>
</feature>
<feature type="coiled-coil region" evidence="1">
    <location>
        <begin position="194"/>
        <end position="228"/>
    </location>
</feature>
<evidence type="ECO:0000313" key="4">
    <source>
        <dbReference type="EMBL" id="ETW82629.1"/>
    </source>
</evidence>
<dbReference type="InParanoid" id="W4KA55"/>
<organism evidence="4 5">
    <name type="scientific">Heterobasidion irregulare (strain TC 32-1)</name>
    <dbReference type="NCBI Taxonomy" id="747525"/>
    <lineage>
        <taxon>Eukaryota</taxon>
        <taxon>Fungi</taxon>
        <taxon>Dikarya</taxon>
        <taxon>Basidiomycota</taxon>
        <taxon>Agaricomycotina</taxon>
        <taxon>Agaricomycetes</taxon>
        <taxon>Russulales</taxon>
        <taxon>Bondarzewiaceae</taxon>
        <taxon>Heterobasidion</taxon>
        <taxon>Heterobasidion annosum species complex</taxon>
    </lineage>
</organism>
<name>W4KA55_HETIT</name>
<feature type="compositionally biased region" description="Basic and acidic residues" evidence="2">
    <location>
        <begin position="575"/>
        <end position="596"/>
    </location>
</feature>
<gene>
    <name evidence="4" type="ORF">HETIRDRAFT_382709</name>
</gene>
<dbReference type="OrthoDB" id="294251at2759"/>
<dbReference type="GeneID" id="20672134"/>
<dbReference type="RefSeq" id="XP_009544975.1">
    <property type="nucleotide sequence ID" value="XM_009546680.1"/>
</dbReference>
<dbReference type="InterPro" id="IPR050302">
    <property type="entry name" value="Rab_GAP_TBC_domain"/>
</dbReference>
<dbReference type="AlphaFoldDB" id="W4KA55"/>
<evidence type="ECO:0000313" key="5">
    <source>
        <dbReference type="Proteomes" id="UP000030671"/>
    </source>
</evidence>
<keyword evidence="5" id="KW-1185">Reference proteome</keyword>
<dbReference type="Proteomes" id="UP000030671">
    <property type="component" value="Unassembled WGS sequence"/>
</dbReference>
<dbReference type="KEGG" id="hir:HETIRDRAFT_382709"/>
<dbReference type="HOGENOM" id="CLU_003165_0_0_1"/>
<proteinExistence type="predicted"/>
<feature type="compositionally biased region" description="Low complexity" evidence="2">
    <location>
        <begin position="843"/>
        <end position="876"/>
    </location>
</feature>
<evidence type="ECO:0000259" key="3">
    <source>
        <dbReference type="PROSITE" id="PS50086"/>
    </source>
</evidence>
<dbReference type="eggNOG" id="KOG2058">
    <property type="taxonomic scope" value="Eukaryota"/>
</dbReference>